<proteinExistence type="predicted"/>
<sequence length="274" mass="31144">MTFEIRNETSSRHDALAVRLTAIAEKTLPLVEDITALPLPSLVTVRLVSLRAWQKEHWRHGRRRARSEATDLRVSFPEIKAAALARKTERARFREAWFMYGARTIDLRKGHGHEIVLMPEALREGGRLHDDRFLHRMVAHEATHLAQYKAAGADLWTNLLTFFPQARGIADRDYATLVEGHAYWADAKIIDKLLGKPETPDHNISPHASPRYRALRNNPAYQPRTDAMHTVSTVIDALGTDRFNTVWSDLGLVPTHDEVLSPADWRARLHQGPA</sequence>
<gene>
    <name evidence="1" type="ORF">PV666_44910</name>
</gene>
<comment type="caution">
    <text evidence="1">The sequence shown here is derived from an EMBL/GenBank/DDBJ whole genome shotgun (WGS) entry which is preliminary data.</text>
</comment>
<keyword evidence="2" id="KW-1185">Reference proteome</keyword>
<dbReference type="RefSeq" id="WP_319167339.1">
    <property type="nucleotide sequence ID" value="NZ_JARAWP010000040.1"/>
</dbReference>
<name>A0ABU4MCK2_9ACTN</name>
<organism evidence="1 2">
    <name type="scientific">Streptomyces acidiscabies</name>
    <dbReference type="NCBI Taxonomy" id="42234"/>
    <lineage>
        <taxon>Bacteria</taxon>
        <taxon>Bacillati</taxon>
        <taxon>Actinomycetota</taxon>
        <taxon>Actinomycetes</taxon>
        <taxon>Kitasatosporales</taxon>
        <taxon>Streptomycetaceae</taxon>
        <taxon>Streptomyces</taxon>
    </lineage>
</organism>
<evidence type="ECO:0008006" key="3">
    <source>
        <dbReference type="Google" id="ProtNLM"/>
    </source>
</evidence>
<evidence type="ECO:0000313" key="2">
    <source>
        <dbReference type="Proteomes" id="UP001272987"/>
    </source>
</evidence>
<accession>A0ABU4MCK2</accession>
<dbReference type="Proteomes" id="UP001272987">
    <property type="component" value="Unassembled WGS sequence"/>
</dbReference>
<protein>
    <recommendedName>
        <fullName evidence="3">DUF2268 domain-containing protein</fullName>
    </recommendedName>
</protein>
<evidence type="ECO:0000313" key="1">
    <source>
        <dbReference type="EMBL" id="MDX3024959.1"/>
    </source>
</evidence>
<reference evidence="1 2" key="1">
    <citation type="journal article" date="2023" name="Microb. Genom.">
        <title>Mesoterricola silvestris gen. nov., sp. nov., Mesoterricola sediminis sp. nov., Geothrix oryzae sp. nov., Geothrix edaphica sp. nov., Geothrix rubra sp. nov., and Geothrix limicola sp. nov., six novel members of Acidobacteriota isolated from soils.</title>
        <authorList>
            <person name="Weisberg A.J."/>
            <person name="Pearce E."/>
            <person name="Kramer C.G."/>
            <person name="Chang J.H."/>
            <person name="Clarke C.R."/>
        </authorList>
    </citation>
    <scope>NUCLEOTIDE SEQUENCE [LARGE SCALE GENOMIC DNA]</scope>
    <source>
        <strain evidence="1 2">NB05-1H</strain>
    </source>
</reference>
<dbReference type="SUPFAM" id="SSF55486">
    <property type="entry name" value="Metalloproteases ('zincins'), catalytic domain"/>
    <property type="match status" value="1"/>
</dbReference>
<dbReference type="EMBL" id="JARAWP010000040">
    <property type="protein sequence ID" value="MDX3024959.1"/>
    <property type="molecule type" value="Genomic_DNA"/>
</dbReference>